<gene>
    <name evidence="1" type="ORF">HMPREF3202_00992</name>
</gene>
<organism evidence="1 2">
    <name type="scientific">Prevotella bivia</name>
    <dbReference type="NCBI Taxonomy" id="28125"/>
    <lineage>
        <taxon>Bacteria</taxon>
        <taxon>Pseudomonadati</taxon>
        <taxon>Bacteroidota</taxon>
        <taxon>Bacteroidia</taxon>
        <taxon>Bacteroidales</taxon>
        <taxon>Prevotellaceae</taxon>
        <taxon>Prevotella</taxon>
    </lineage>
</organism>
<comment type="caution">
    <text evidence="1">The sequence shown here is derived from an EMBL/GenBank/DDBJ whole genome shotgun (WGS) entry which is preliminary data.</text>
</comment>
<reference evidence="1 2" key="1">
    <citation type="submission" date="2016-02" db="EMBL/GenBank/DDBJ databases">
        <authorList>
            <person name="Wen L."/>
            <person name="He K."/>
            <person name="Yang H."/>
        </authorList>
    </citation>
    <scope>NUCLEOTIDE SEQUENCE [LARGE SCALE GENOMIC DNA]</scope>
    <source>
        <strain evidence="1 2">GED7880</strain>
    </source>
</reference>
<sequence>MKKFNILCTLLLGIMFVSVVYELYSAGYSFGRGWYLADELIKKDTPTMEMAINRCELEGKKTFSLIPLPMSRRAERYIQDDRPLCMKRFTNLLLHTVCGIF</sequence>
<name>A0A137SYQ5_9BACT</name>
<evidence type="ECO:0000313" key="2">
    <source>
        <dbReference type="Proteomes" id="UP000070093"/>
    </source>
</evidence>
<dbReference type="EMBL" id="LTAG01000041">
    <property type="protein sequence ID" value="KXO17537.1"/>
    <property type="molecule type" value="Genomic_DNA"/>
</dbReference>
<evidence type="ECO:0000313" key="1">
    <source>
        <dbReference type="EMBL" id="KXO17537.1"/>
    </source>
</evidence>
<accession>A0A137SYQ5</accession>
<proteinExistence type="predicted"/>
<protein>
    <submittedName>
        <fullName evidence="1">Uncharacterized protein</fullName>
    </submittedName>
</protein>
<dbReference type="PATRIC" id="fig|28125.4.peg.980"/>
<dbReference type="STRING" id="28125.HMPREF3202_00992"/>
<dbReference type="Proteomes" id="UP000070093">
    <property type="component" value="Unassembled WGS sequence"/>
</dbReference>
<dbReference type="RefSeq" id="WP_230959373.1">
    <property type="nucleotide sequence ID" value="NZ_KQ965656.1"/>
</dbReference>
<dbReference type="AlphaFoldDB" id="A0A137SYQ5"/>